<evidence type="ECO:0000256" key="3">
    <source>
        <dbReference type="ARBA" id="ARBA00047831"/>
    </source>
</evidence>
<keyword evidence="1 6" id="KW-0808">Transferase</keyword>
<organism evidence="6">
    <name type="scientific">Hungatella hathewayi</name>
    <dbReference type="NCBI Taxonomy" id="154046"/>
    <lineage>
        <taxon>Bacteria</taxon>
        <taxon>Bacillati</taxon>
        <taxon>Bacillota</taxon>
        <taxon>Clostridia</taxon>
        <taxon>Lachnospirales</taxon>
        <taxon>Lachnospiraceae</taxon>
        <taxon>Hungatella</taxon>
    </lineage>
</organism>
<reference evidence="6" key="1">
    <citation type="submission" date="2019-11" db="EMBL/GenBank/DDBJ databases">
        <authorList>
            <person name="Feng L."/>
        </authorList>
    </citation>
    <scope>NUCLEOTIDE SEQUENCE</scope>
    <source>
        <strain evidence="6">ChathewayiLFYP18</strain>
    </source>
</reference>
<accession>A0A6N3HRQ8</accession>
<dbReference type="InterPro" id="IPR002934">
    <property type="entry name" value="Polymerase_NTP_transf_dom"/>
</dbReference>
<dbReference type="InterPro" id="IPR024172">
    <property type="entry name" value="AadA/Aad9"/>
</dbReference>
<dbReference type="GO" id="GO:0046677">
    <property type="term" value="P:response to antibiotic"/>
    <property type="evidence" value="ECO:0007669"/>
    <property type="project" value="UniProtKB-KW"/>
</dbReference>
<evidence type="ECO:0000256" key="2">
    <source>
        <dbReference type="ARBA" id="ARBA00023251"/>
    </source>
</evidence>
<dbReference type="Gene3D" id="3.30.460.10">
    <property type="entry name" value="Beta Polymerase, domain 2"/>
    <property type="match status" value="1"/>
</dbReference>
<evidence type="ECO:0000259" key="4">
    <source>
        <dbReference type="Pfam" id="PF01909"/>
    </source>
</evidence>
<evidence type="ECO:0000313" key="6">
    <source>
        <dbReference type="EMBL" id="VYU79754.1"/>
    </source>
</evidence>
<sequence>MEMRVEKILEQLKAACTNILSANLTGIYLHGSLALGCFNWDKSDIDFIVVTRTAPTQMEKEKLIKDLLKIDRISPPKGLEMSIVLEKYCRNFTYPTQFELHFSNAHKQSCCDDVSGYCARMNGTDQDLAAHFTIIRKAGITLYGETADTLFGDVPKADYLDSLKSDVKNAVEEIGENPVYLILNLCRVCAYSKEGAILSKQQGAHWGLKNLPSRYASLIRSAEDSYSNAEESYGSAEPFSADGGIELLEDFARSMVTEIFGQ</sequence>
<dbReference type="Pfam" id="PF13427">
    <property type="entry name" value="AadA_C"/>
    <property type="match status" value="1"/>
</dbReference>
<feature type="domain" description="Adenylyltransferase AadA C-terminal" evidence="5">
    <location>
        <begin position="149"/>
        <end position="232"/>
    </location>
</feature>
<gene>
    <name evidence="6" type="primary">ant1</name>
    <name evidence="6" type="ORF">CHLFYP18_02962</name>
</gene>
<evidence type="ECO:0000259" key="5">
    <source>
        <dbReference type="Pfam" id="PF13427"/>
    </source>
</evidence>
<protein>
    <submittedName>
        <fullName evidence="6">Streptomycin 3''-adenylyltransferase</fullName>
        <ecNumber evidence="6">2.7.7.47</ecNumber>
    </submittedName>
</protein>
<dbReference type="EMBL" id="CACRUH010000075">
    <property type="protein sequence ID" value="VYU79754.1"/>
    <property type="molecule type" value="Genomic_DNA"/>
</dbReference>
<comment type="catalytic activity">
    <reaction evidence="3">
        <text>spectinomycin + ATP = 9-O-adenylylspectinomycin + diphosphate</text>
        <dbReference type="Rhea" id="RHEA:63228"/>
        <dbReference type="ChEBI" id="CHEBI:30616"/>
        <dbReference type="ChEBI" id="CHEBI:33019"/>
        <dbReference type="ChEBI" id="CHEBI:146260"/>
        <dbReference type="ChEBI" id="CHEBI:146261"/>
    </reaction>
</comment>
<dbReference type="InterPro" id="IPR043519">
    <property type="entry name" value="NT_sf"/>
</dbReference>
<dbReference type="EC" id="2.7.7.47" evidence="6"/>
<dbReference type="GO" id="GO:0070566">
    <property type="term" value="F:adenylyltransferase activity"/>
    <property type="evidence" value="ECO:0007669"/>
    <property type="project" value="InterPro"/>
</dbReference>
<dbReference type="CDD" id="cd05403">
    <property type="entry name" value="NT_KNTase_like"/>
    <property type="match status" value="1"/>
</dbReference>
<evidence type="ECO:0000256" key="1">
    <source>
        <dbReference type="ARBA" id="ARBA00022679"/>
    </source>
</evidence>
<dbReference type="InterPro" id="IPR025184">
    <property type="entry name" value="AadA_C"/>
</dbReference>
<proteinExistence type="predicted"/>
<keyword evidence="6" id="KW-0548">Nucleotidyltransferase</keyword>
<dbReference type="AlphaFoldDB" id="A0A6N3HRQ8"/>
<dbReference type="GO" id="GO:0009012">
    <property type="term" value="F:aminoglycoside 3''-adenylyltransferase activity"/>
    <property type="evidence" value="ECO:0007669"/>
    <property type="project" value="UniProtKB-EC"/>
</dbReference>
<keyword evidence="2" id="KW-0046">Antibiotic resistance</keyword>
<feature type="domain" description="Polymerase nucleotidyl transferase" evidence="4">
    <location>
        <begin position="21"/>
        <end position="73"/>
    </location>
</feature>
<dbReference type="Pfam" id="PF01909">
    <property type="entry name" value="NTP_transf_2"/>
    <property type="match status" value="1"/>
</dbReference>
<dbReference type="SUPFAM" id="SSF81301">
    <property type="entry name" value="Nucleotidyltransferase"/>
    <property type="match status" value="1"/>
</dbReference>
<dbReference type="PIRSF" id="PIRSF000819">
    <property type="entry name" value="Streptomycin_3-adenylyltransf"/>
    <property type="match status" value="1"/>
</dbReference>
<name>A0A6N3HRQ8_9FIRM</name>